<dbReference type="EMBL" id="CAMKVN010000045">
    <property type="protein sequence ID" value="CAI2162637.1"/>
    <property type="molecule type" value="Genomic_DNA"/>
</dbReference>
<evidence type="ECO:0000313" key="2">
    <source>
        <dbReference type="Proteomes" id="UP001153678"/>
    </source>
</evidence>
<evidence type="ECO:0000313" key="1">
    <source>
        <dbReference type="EMBL" id="CAI2162637.1"/>
    </source>
</evidence>
<gene>
    <name evidence="1" type="ORF">FWILDA_LOCUS660</name>
</gene>
<accession>A0A9W4SAW5</accession>
<dbReference type="OrthoDB" id="414982at2759"/>
<comment type="caution">
    <text evidence="1">The sequence shown here is derived from an EMBL/GenBank/DDBJ whole genome shotgun (WGS) entry which is preliminary data.</text>
</comment>
<keyword evidence="2" id="KW-1185">Reference proteome</keyword>
<sequence length="39" mass="4446">MPIEILGKINLEEVLNIQSIASNTKIGYMLKIIDIFKKN</sequence>
<name>A0A9W4SAW5_9GLOM</name>
<protein>
    <submittedName>
        <fullName evidence="1">2835_t:CDS:1</fullName>
    </submittedName>
</protein>
<dbReference type="Proteomes" id="UP001153678">
    <property type="component" value="Unassembled WGS sequence"/>
</dbReference>
<organism evidence="1 2">
    <name type="scientific">Funneliformis geosporum</name>
    <dbReference type="NCBI Taxonomy" id="1117311"/>
    <lineage>
        <taxon>Eukaryota</taxon>
        <taxon>Fungi</taxon>
        <taxon>Fungi incertae sedis</taxon>
        <taxon>Mucoromycota</taxon>
        <taxon>Glomeromycotina</taxon>
        <taxon>Glomeromycetes</taxon>
        <taxon>Glomerales</taxon>
        <taxon>Glomeraceae</taxon>
        <taxon>Funneliformis</taxon>
    </lineage>
</organism>
<reference evidence="1" key="1">
    <citation type="submission" date="2022-08" db="EMBL/GenBank/DDBJ databases">
        <authorList>
            <person name="Kallberg Y."/>
            <person name="Tangrot J."/>
            <person name="Rosling A."/>
        </authorList>
    </citation>
    <scope>NUCLEOTIDE SEQUENCE</scope>
    <source>
        <strain evidence="1">Wild A</strain>
    </source>
</reference>
<dbReference type="AlphaFoldDB" id="A0A9W4SAW5"/>
<proteinExistence type="predicted"/>